<proteinExistence type="predicted"/>
<dbReference type="PROSITE" id="PS51257">
    <property type="entry name" value="PROKAR_LIPOPROTEIN"/>
    <property type="match status" value="1"/>
</dbReference>
<organism evidence="1 2">
    <name type="scientific">Lophium mytilinum</name>
    <dbReference type="NCBI Taxonomy" id="390894"/>
    <lineage>
        <taxon>Eukaryota</taxon>
        <taxon>Fungi</taxon>
        <taxon>Dikarya</taxon>
        <taxon>Ascomycota</taxon>
        <taxon>Pezizomycotina</taxon>
        <taxon>Dothideomycetes</taxon>
        <taxon>Pleosporomycetidae</taxon>
        <taxon>Mytilinidiales</taxon>
        <taxon>Mytilinidiaceae</taxon>
        <taxon>Lophium</taxon>
    </lineage>
</organism>
<protein>
    <submittedName>
        <fullName evidence="1">Uncharacterized protein</fullName>
    </submittedName>
</protein>
<dbReference type="Proteomes" id="UP000799750">
    <property type="component" value="Unassembled WGS sequence"/>
</dbReference>
<dbReference type="EMBL" id="MU004193">
    <property type="protein sequence ID" value="KAF2492936.1"/>
    <property type="molecule type" value="Genomic_DNA"/>
</dbReference>
<evidence type="ECO:0000313" key="2">
    <source>
        <dbReference type="Proteomes" id="UP000799750"/>
    </source>
</evidence>
<sequence>MGLRRNFINVNIYLMLSTACEGQRRVTLGYLTSLVNDEQVASREARSAPEIPVLSRYKAHAGTAFLCGESFSGLLKNFIDRSTYSSHRCRLALRKKWQARAMK</sequence>
<dbReference type="AlphaFoldDB" id="A0A6A6QLK3"/>
<accession>A0A6A6QLK3</accession>
<reference evidence="1" key="1">
    <citation type="journal article" date="2020" name="Stud. Mycol.">
        <title>101 Dothideomycetes genomes: a test case for predicting lifestyles and emergence of pathogens.</title>
        <authorList>
            <person name="Haridas S."/>
            <person name="Albert R."/>
            <person name="Binder M."/>
            <person name="Bloem J."/>
            <person name="Labutti K."/>
            <person name="Salamov A."/>
            <person name="Andreopoulos B."/>
            <person name="Baker S."/>
            <person name="Barry K."/>
            <person name="Bills G."/>
            <person name="Bluhm B."/>
            <person name="Cannon C."/>
            <person name="Castanera R."/>
            <person name="Culley D."/>
            <person name="Daum C."/>
            <person name="Ezra D."/>
            <person name="Gonzalez J."/>
            <person name="Henrissat B."/>
            <person name="Kuo A."/>
            <person name="Liang C."/>
            <person name="Lipzen A."/>
            <person name="Lutzoni F."/>
            <person name="Magnuson J."/>
            <person name="Mondo S."/>
            <person name="Nolan M."/>
            <person name="Ohm R."/>
            <person name="Pangilinan J."/>
            <person name="Park H.-J."/>
            <person name="Ramirez L."/>
            <person name="Alfaro M."/>
            <person name="Sun H."/>
            <person name="Tritt A."/>
            <person name="Yoshinaga Y."/>
            <person name="Zwiers L.-H."/>
            <person name="Turgeon B."/>
            <person name="Goodwin S."/>
            <person name="Spatafora J."/>
            <person name="Crous P."/>
            <person name="Grigoriev I."/>
        </authorList>
    </citation>
    <scope>NUCLEOTIDE SEQUENCE</scope>
    <source>
        <strain evidence="1">CBS 269.34</strain>
    </source>
</reference>
<name>A0A6A6QLK3_9PEZI</name>
<keyword evidence="2" id="KW-1185">Reference proteome</keyword>
<evidence type="ECO:0000313" key="1">
    <source>
        <dbReference type="EMBL" id="KAF2492936.1"/>
    </source>
</evidence>
<gene>
    <name evidence="1" type="ORF">BU16DRAFT_94150</name>
</gene>